<feature type="region of interest" description="Disordered" evidence="8">
    <location>
        <begin position="355"/>
        <end position="469"/>
    </location>
</feature>
<feature type="compositionally biased region" description="Low complexity" evidence="8">
    <location>
        <begin position="399"/>
        <end position="448"/>
    </location>
</feature>
<keyword evidence="5" id="KW-0418">Kinase</keyword>
<dbReference type="InterPro" id="IPR017441">
    <property type="entry name" value="Protein_kinase_ATP_BS"/>
</dbReference>
<feature type="compositionally biased region" description="Pro residues" evidence="8">
    <location>
        <begin position="449"/>
        <end position="469"/>
    </location>
</feature>
<keyword evidence="9" id="KW-1133">Transmembrane helix</keyword>
<evidence type="ECO:0000256" key="3">
    <source>
        <dbReference type="ARBA" id="ARBA00022679"/>
    </source>
</evidence>
<dbReference type="PROSITE" id="PS00108">
    <property type="entry name" value="PROTEIN_KINASE_ST"/>
    <property type="match status" value="1"/>
</dbReference>
<name>A0AA87USQ2_9MICO</name>
<keyword evidence="9" id="KW-0812">Transmembrane</keyword>
<evidence type="ECO:0000256" key="2">
    <source>
        <dbReference type="ARBA" id="ARBA00022527"/>
    </source>
</evidence>
<dbReference type="AlphaFoldDB" id="A0AA87USQ2"/>
<dbReference type="Gene3D" id="1.10.510.10">
    <property type="entry name" value="Transferase(Phosphotransferase) domain 1"/>
    <property type="match status" value="1"/>
</dbReference>
<dbReference type="PROSITE" id="PS00107">
    <property type="entry name" value="PROTEIN_KINASE_ATP"/>
    <property type="match status" value="1"/>
</dbReference>
<dbReference type="Pfam" id="PF00069">
    <property type="entry name" value="Pkinase"/>
    <property type="match status" value="1"/>
</dbReference>
<feature type="transmembrane region" description="Helical" evidence="9">
    <location>
        <begin position="327"/>
        <end position="348"/>
    </location>
</feature>
<dbReference type="CDD" id="cd14014">
    <property type="entry name" value="STKc_PknB_like"/>
    <property type="match status" value="1"/>
</dbReference>
<evidence type="ECO:0000259" key="10">
    <source>
        <dbReference type="PROSITE" id="PS50011"/>
    </source>
</evidence>
<protein>
    <recommendedName>
        <fullName evidence="1">non-specific serine/threonine protein kinase</fullName>
        <ecNumber evidence="1">2.7.11.1</ecNumber>
    </recommendedName>
</protein>
<evidence type="ECO:0000256" key="1">
    <source>
        <dbReference type="ARBA" id="ARBA00012513"/>
    </source>
</evidence>
<feature type="binding site" evidence="7">
    <location>
        <position position="46"/>
    </location>
    <ligand>
        <name>ATP</name>
        <dbReference type="ChEBI" id="CHEBI:30616"/>
    </ligand>
</feature>
<feature type="compositionally biased region" description="Low complexity" evidence="8">
    <location>
        <begin position="374"/>
        <end position="392"/>
    </location>
</feature>
<keyword evidence="9" id="KW-0472">Membrane</keyword>
<keyword evidence="4 7" id="KW-0547">Nucleotide-binding</keyword>
<evidence type="ECO:0000256" key="5">
    <source>
        <dbReference type="ARBA" id="ARBA00022777"/>
    </source>
</evidence>
<dbReference type="SMART" id="SM00220">
    <property type="entry name" value="S_TKc"/>
    <property type="match status" value="1"/>
</dbReference>
<evidence type="ECO:0000256" key="6">
    <source>
        <dbReference type="ARBA" id="ARBA00022840"/>
    </source>
</evidence>
<dbReference type="SUPFAM" id="SSF56112">
    <property type="entry name" value="Protein kinase-like (PK-like)"/>
    <property type="match status" value="1"/>
</dbReference>
<evidence type="ECO:0000313" key="11">
    <source>
        <dbReference type="EMBL" id="GEK80625.1"/>
    </source>
</evidence>
<sequence length="469" mass="47242">MPGVDPLAPGSLLAGRYRIGSLLGAGGMSFVHSAVDETLGREVAVKALVRTSAEPVELERIGAEIDLLATLSHRALVTLFDAGTAAIDGRAVTYLVMELVDGPTLGARVAAGPIAPVDIAHLAHDVAEALVVVHAHGVVHRDVKPANILLAPSPVAGREFSAKLADFGIAAIIDGDRLTATGTVLGTAAYLSPEQAGGARVGPASDIYSLGLVLLETLTGHREYPGALMESLSARHSRDPQIPDAIGEHWTSLLTAMTARDPDARPTADAVLDRLAAAPETLLVPTTTGTAVVATPAVADAMLAEDDTGPDTKELAAPPDRRRRRGLAIAAAVTAGLAILAAVVVVAMQGIGLPRPDATTGVTESSQQPADLVTETSAPPTPTPSTGTSEPGGTDGGEDAPPTESAPTPSTPADTAPAETAPAETAPAETAPAETVPAETDPAETAPAEPDPGQPEPSAPPPAESAPPG</sequence>
<feature type="compositionally biased region" description="Polar residues" evidence="8">
    <location>
        <begin position="360"/>
        <end position="369"/>
    </location>
</feature>
<dbReference type="PROSITE" id="PS50011">
    <property type="entry name" value="PROTEIN_KINASE_DOM"/>
    <property type="match status" value="1"/>
</dbReference>
<gene>
    <name evidence="11" type="ORF">ABA31_19760</name>
</gene>
<evidence type="ECO:0000256" key="4">
    <source>
        <dbReference type="ARBA" id="ARBA00022741"/>
    </source>
</evidence>
<dbReference type="PANTHER" id="PTHR43289:SF6">
    <property type="entry name" value="SERINE_THREONINE-PROTEIN KINASE NEKL-3"/>
    <property type="match status" value="1"/>
</dbReference>
<dbReference type="InterPro" id="IPR011009">
    <property type="entry name" value="Kinase-like_dom_sf"/>
</dbReference>
<proteinExistence type="predicted"/>
<keyword evidence="12" id="KW-1185">Reference proteome</keyword>
<dbReference type="GO" id="GO:0004674">
    <property type="term" value="F:protein serine/threonine kinase activity"/>
    <property type="evidence" value="ECO:0007669"/>
    <property type="project" value="UniProtKB-KW"/>
</dbReference>
<organism evidence="11 12">
    <name type="scientific">Agrococcus baldri</name>
    <dbReference type="NCBI Taxonomy" id="153730"/>
    <lineage>
        <taxon>Bacteria</taxon>
        <taxon>Bacillati</taxon>
        <taxon>Actinomycetota</taxon>
        <taxon>Actinomycetes</taxon>
        <taxon>Micrococcales</taxon>
        <taxon>Microbacteriaceae</taxon>
        <taxon>Agrococcus</taxon>
    </lineage>
</organism>
<keyword evidence="6 7" id="KW-0067">ATP-binding</keyword>
<evidence type="ECO:0000256" key="9">
    <source>
        <dbReference type="SAM" id="Phobius"/>
    </source>
</evidence>
<dbReference type="RefSeq" id="WP_186808205.1">
    <property type="nucleotide sequence ID" value="NZ_BJUU01000012.1"/>
</dbReference>
<dbReference type="InterPro" id="IPR008271">
    <property type="entry name" value="Ser/Thr_kinase_AS"/>
</dbReference>
<keyword evidence="3" id="KW-0808">Transferase</keyword>
<keyword evidence="2" id="KW-0723">Serine/threonine-protein kinase</keyword>
<feature type="domain" description="Protein kinase" evidence="10">
    <location>
        <begin position="17"/>
        <end position="283"/>
    </location>
</feature>
<evidence type="ECO:0000256" key="8">
    <source>
        <dbReference type="SAM" id="MobiDB-lite"/>
    </source>
</evidence>
<dbReference type="EMBL" id="BJUU01000012">
    <property type="protein sequence ID" value="GEK80625.1"/>
    <property type="molecule type" value="Genomic_DNA"/>
</dbReference>
<dbReference type="GO" id="GO:0005524">
    <property type="term" value="F:ATP binding"/>
    <property type="evidence" value="ECO:0007669"/>
    <property type="project" value="UniProtKB-UniRule"/>
</dbReference>
<comment type="caution">
    <text evidence="11">The sequence shown here is derived from an EMBL/GenBank/DDBJ whole genome shotgun (WGS) entry which is preliminary data.</text>
</comment>
<reference evidence="11 12" key="1">
    <citation type="submission" date="2019-07" db="EMBL/GenBank/DDBJ databases">
        <title>Whole genome shotgun sequence of Agrococcus baldri NBRC 103055.</title>
        <authorList>
            <person name="Hosoyama A."/>
            <person name="Uohara A."/>
            <person name="Ohji S."/>
            <person name="Ichikawa N."/>
        </authorList>
    </citation>
    <scope>NUCLEOTIDE SEQUENCE [LARGE SCALE GENOMIC DNA]</scope>
    <source>
        <strain evidence="11 12">NBRC 103055</strain>
    </source>
</reference>
<dbReference type="Gene3D" id="3.30.200.20">
    <property type="entry name" value="Phosphorylase Kinase, domain 1"/>
    <property type="match status" value="1"/>
</dbReference>
<accession>A0AA87USQ2</accession>
<dbReference type="InterPro" id="IPR000719">
    <property type="entry name" value="Prot_kinase_dom"/>
</dbReference>
<dbReference type="EC" id="2.7.11.1" evidence="1"/>
<evidence type="ECO:0000256" key="7">
    <source>
        <dbReference type="PROSITE-ProRule" id="PRU10141"/>
    </source>
</evidence>
<dbReference type="PANTHER" id="PTHR43289">
    <property type="entry name" value="MITOGEN-ACTIVATED PROTEIN KINASE KINASE KINASE 20-RELATED"/>
    <property type="match status" value="1"/>
</dbReference>
<evidence type="ECO:0000313" key="12">
    <source>
        <dbReference type="Proteomes" id="UP000321749"/>
    </source>
</evidence>
<dbReference type="Proteomes" id="UP000321749">
    <property type="component" value="Unassembled WGS sequence"/>
</dbReference>